<sequence>MDPSLLNFPGPSNYHYTAHPGQPQHPGNMSSSAGSSHMHPASHTHQQAQYSSIQIPSASHTAFSSSPGESLDSRTAPTHPSPSEPPRQATGSGTHPGPLVEPHQDLNEFLESFWTKQMDSVEREEQDGKVNVSLPLARIKKVMKSDEEVKMISAEVPIMFSKACEVFISELTCRAWLVAEAHKRRTLQKTDVAAAIAHSDMFDFLIDIVPRDGEGGDANGDGGESKAQSVADEDGQEDGDEGEELYKEFVEGDE</sequence>
<proteinExistence type="inferred from homology"/>
<comment type="similarity">
    <text evidence="6">Belongs to the NFYC/HAP5 subunit family.</text>
</comment>
<evidence type="ECO:0000313" key="9">
    <source>
        <dbReference type="EMBL" id="KAK1922730.1"/>
    </source>
</evidence>
<gene>
    <name evidence="9" type="ORF">DB88DRAFT_496113</name>
</gene>
<protein>
    <submittedName>
        <fullName evidence="9">Histone-fold-containing protein</fullName>
    </submittedName>
</protein>
<name>A0AAD9CW90_PAPLA</name>
<dbReference type="GO" id="GO:0046982">
    <property type="term" value="F:protein heterodimerization activity"/>
    <property type="evidence" value="ECO:0007669"/>
    <property type="project" value="InterPro"/>
</dbReference>
<dbReference type="AlphaFoldDB" id="A0AAD9CW90"/>
<evidence type="ECO:0000256" key="1">
    <source>
        <dbReference type="ARBA" id="ARBA00004123"/>
    </source>
</evidence>
<evidence type="ECO:0000313" key="10">
    <source>
        <dbReference type="Proteomes" id="UP001182556"/>
    </source>
</evidence>
<feature type="region of interest" description="Disordered" evidence="7">
    <location>
        <begin position="1"/>
        <end position="102"/>
    </location>
</feature>
<dbReference type="InterPro" id="IPR050568">
    <property type="entry name" value="Transcr_DNA_Rep_Reg"/>
</dbReference>
<feature type="compositionally biased region" description="Basic and acidic residues" evidence="7">
    <location>
        <begin position="244"/>
        <end position="254"/>
    </location>
</feature>
<evidence type="ECO:0000256" key="5">
    <source>
        <dbReference type="ARBA" id="ARBA00023242"/>
    </source>
</evidence>
<dbReference type="GO" id="GO:0000978">
    <property type="term" value="F:RNA polymerase II cis-regulatory region sequence-specific DNA binding"/>
    <property type="evidence" value="ECO:0007669"/>
    <property type="project" value="TreeGrafter"/>
</dbReference>
<keyword evidence="10" id="KW-1185">Reference proteome</keyword>
<dbReference type="GO" id="GO:0016602">
    <property type="term" value="C:CCAAT-binding factor complex"/>
    <property type="evidence" value="ECO:0007669"/>
    <property type="project" value="TreeGrafter"/>
</dbReference>
<dbReference type="Gene3D" id="1.10.20.10">
    <property type="entry name" value="Histone, subunit A"/>
    <property type="match status" value="1"/>
</dbReference>
<feature type="compositionally biased region" description="Polar residues" evidence="7">
    <location>
        <begin position="43"/>
        <end position="78"/>
    </location>
</feature>
<feature type="compositionally biased region" description="Polar residues" evidence="7">
    <location>
        <begin position="25"/>
        <end position="35"/>
    </location>
</feature>
<feature type="compositionally biased region" description="Acidic residues" evidence="7">
    <location>
        <begin position="231"/>
        <end position="243"/>
    </location>
</feature>
<dbReference type="GO" id="GO:0001228">
    <property type="term" value="F:DNA-binding transcription activator activity, RNA polymerase II-specific"/>
    <property type="evidence" value="ECO:0007669"/>
    <property type="project" value="TreeGrafter"/>
</dbReference>
<comment type="caution">
    <text evidence="9">The sequence shown here is derived from an EMBL/GenBank/DDBJ whole genome shotgun (WGS) entry which is preliminary data.</text>
</comment>
<dbReference type="SUPFAM" id="SSF47113">
    <property type="entry name" value="Histone-fold"/>
    <property type="match status" value="1"/>
</dbReference>
<dbReference type="PANTHER" id="PTHR10252:SF8">
    <property type="entry name" value="NUCLEAR TRANSCRIPTION FACTOR Y SUBUNIT GAMMA"/>
    <property type="match status" value="1"/>
</dbReference>
<dbReference type="InterPro" id="IPR003958">
    <property type="entry name" value="CBFA_NFYB_domain"/>
</dbReference>
<dbReference type="Proteomes" id="UP001182556">
    <property type="component" value="Unassembled WGS sequence"/>
</dbReference>
<dbReference type="PANTHER" id="PTHR10252">
    <property type="entry name" value="HISTONE-LIKE TRANSCRIPTION FACTOR CCAAT-RELATED"/>
    <property type="match status" value="1"/>
</dbReference>
<evidence type="ECO:0000259" key="8">
    <source>
        <dbReference type="Pfam" id="PF00808"/>
    </source>
</evidence>
<evidence type="ECO:0000256" key="2">
    <source>
        <dbReference type="ARBA" id="ARBA00023015"/>
    </source>
</evidence>
<keyword evidence="4" id="KW-0804">Transcription</keyword>
<organism evidence="9 10">
    <name type="scientific">Papiliotrema laurentii</name>
    <name type="common">Cryptococcus laurentii</name>
    <dbReference type="NCBI Taxonomy" id="5418"/>
    <lineage>
        <taxon>Eukaryota</taxon>
        <taxon>Fungi</taxon>
        <taxon>Dikarya</taxon>
        <taxon>Basidiomycota</taxon>
        <taxon>Agaricomycotina</taxon>
        <taxon>Tremellomycetes</taxon>
        <taxon>Tremellales</taxon>
        <taxon>Rhynchogastremaceae</taxon>
        <taxon>Papiliotrema</taxon>
    </lineage>
</organism>
<evidence type="ECO:0000256" key="6">
    <source>
        <dbReference type="ARBA" id="ARBA00038129"/>
    </source>
</evidence>
<dbReference type="EMBL" id="JAODAN010000008">
    <property type="protein sequence ID" value="KAK1922730.1"/>
    <property type="molecule type" value="Genomic_DNA"/>
</dbReference>
<keyword evidence="3" id="KW-0238">DNA-binding</keyword>
<evidence type="ECO:0000256" key="4">
    <source>
        <dbReference type="ARBA" id="ARBA00023163"/>
    </source>
</evidence>
<accession>A0AAD9CW90</accession>
<dbReference type="Pfam" id="PF00808">
    <property type="entry name" value="CBFD_NFYB_HMF"/>
    <property type="match status" value="1"/>
</dbReference>
<evidence type="ECO:0000256" key="3">
    <source>
        <dbReference type="ARBA" id="ARBA00023125"/>
    </source>
</evidence>
<dbReference type="FunFam" id="1.10.20.10:FF:000006">
    <property type="entry name" value="Nuclear transcription factor Y subunit gamma"/>
    <property type="match status" value="1"/>
</dbReference>
<comment type="subcellular location">
    <subcellularLocation>
        <location evidence="1">Nucleus</location>
    </subcellularLocation>
</comment>
<dbReference type="InterPro" id="IPR009072">
    <property type="entry name" value="Histone-fold"/>
</dbReference>
<reference evidence="9" key="1">
    <citation type="submission" date="2023-02" db="EMBL/GenBank/DDBJ databases">
        <title>Identification and recombinant expression of a fungal hydrolase from Papiliotrema laurentii that hydrolyzes apple cutin and clears colloidal polyester polyurethane.</title>
        <authorList>
            <consortium name="DOE Joint Genome Institute"/>
            <person name="Roman V.A."/>
            <person name="Bojanowski C."/>
            <person name="Crable B.R."/>
            <person name="Wagner D.N."/>
            <person name="Hung C.S."/>
            <person name="Nadeau L.J."/>
            <person name="Schratz L."/>
            <person name="Haridas S."/>
            <person name="Pangilinan J."/>
            <person name="Lipzen A."/>
            <person name="Na H."/>
            <person name="Yan M."/>
            <person name="Ng V."/>
            <person name="Grigoriev I.V."/>
            <person name="Spatafora J.W."/>
            <person name="Barlow D."/>
            <person name="Biffinger J."/>
            <person name="Kelley-Loughnane N."/>
            <person name="Varaljay V.A."/>
            <person name="Crookes-Goodson W.J."/>
        </authorList>
    </citation>
    <scope>NUCLEOTIDE SEQUENCE</scope>
    <source>
        <strain evidence="9">5307AH</strain>
    </source>
</reference>
<dbReference type="CDD" id="cd22908">
    <property type="entry name" value="HFD_NFYC-like"/>
    <property type="match status" value="1"/>
</dbReference>
<feature type="region of interest" description="Disordered" evidence="7">
    <location>
        <begin position="213"/>
        <end position="254"/>
    </location>
</feature>
<keyword evidence="5" id="KW-0539">Nucleus</keyword>
<keyword evidence="2" id="KW-0805">Transcription regulation</keyword>
<evidence type="ECO:0000256" key="7">
    <source>
        <dbReference type="SAM" id="MobiDB-lite"/>
    </source>
</evidence>
<feature type="domain" description="Transcription factor CBF/NF-Y/archaeal histone" evidence="8">
    <location>
        <begin position="133"/>
        <end position="196"/>
    </location>
</feature>